<feature type="region of interest" description="Disordered" evidence="6">
    <location>
        <begin position="64"/>
        <end position="93"/>
    </location>
</feature>
<evidence type="ECO:0000256" key="5">
    <source>
        <dbReference type="HAMAP-Rule" id="MF_03003"/>
    </source>
</evidence>
<dbReference type="InterPro" id="IPR007783">
    <property type="entry name" value="eIF3d"/>
</dbReference>
<reference evidence="7 8" key="1">
    <citation type="submission" date="2023-03" db="EMBL/GenBank/DDBJ databases">
        <title>Mating type loci evolution in Malassezia.</title>
        <authorList>
            <person name="Coelho M.A."/>
        </authorList>
    </citation>
    <scope>NUCLEOTIDE SEQUENCE [LARGE SCALE GENOMIC DNA]</scope>
    <source>
        <strain evidence="7 8">CBS 13387</strain>
    </source>
</reference>
<dbReference type="GO" id="GO:0033290">
    <property type="term" value="C:eukaryotic 48S preinitiation complex"/>
    <property type="evidence" value="ECO:0007669"/>
    <property type="project" value="UniProtKB-UniRule"/>
</dbReference>
<feature type="compositionally biased region" description="Low complexity" evidence="6">
    <location>
        <begin position="80"/>
        <end position="93"/>
    </location>
</feature>
<keyword evidence="3" id="KW-0694">RNA-binding</keyword>
<dbReference type="GO" id="GO:0098808">
    <property type="term" value="F:mRNA cap binding"/>
    <property type="evidence" value="ECO:0007669"/>
    <property type="project" value="UniProtKB-UniRule"/>
</dbReference>
<feature type="compositionally biased region" description="Gly residues" evidence="6">
    <location>
        <begin position="133"/>
        <end position="162"/>
    </location>
</feature>
<comment type="similarity">
    <text evidence="5">Belongs to the eIF-3 subunit D family.</text>
</comment>
<dbReference type="Proteomes" id="UP001217582">
    <property type="component" value="Chromosome 1"/>
</dbReference>
<dbReference type="GO" id="GO:0001732">
    <property type="term" value="P:formation of cytoplasmic translation initiation complex"/>
    <property type="evidence" value="ECO:0007669"/>
    <property type="project" value="UniProtKB-UniRule"/>
</dbReference>
<dbReference type="PANTHER" id="PTHR12399:SF0">
    <property type="entry name" value="EUKARYOTIC TRANSLATION INITIATION FACTOR 3 SUBUNIT D"/>
    <property type="match status" value="1"/>
</dbReference>
<feature type="region of interest" description="RNA gate" evidence="5">
    <location>
        <begin position="319"/>
        <end position="333"/>
    </location>
</feature>
<evidence type="ECO:0000256" key="6">
    <source>
        <dbReference type="SAM" id="MobiDB-lite"/>
    </source>
</evidence>
<dbReference type="Pfam" id="PF05091">
    <property type="entry name" value="eIF-3_zeta"/>
    <property type="match status" value="1"/>
</dbReference>
<evidence type="ECO:0000256" key="2">
    <source>
        <dbReference type="ARBA" id="ARBA00022540"/>
    </source>
</evidence>
<dbReference type="GO" id="GO:0016282">
    <property type="term" value="C:eukaryotic 43S preinitiation complex"/>
    <property type="evidence" value="ECO:0007669"/>
    <property type="project" value="UniProtKB-UniRule"/>
</dbReference>
<feature type="compositionally biased region" description="Basic and acidic residues" evidence="6">
    <location>
        <begin position="172"/>
        <end position="190"/>
    </location>
</feature>
<dbReference type="EMBL" id="CP119916">
    <property type="protein sequence ID" value="WFD14273.1"/>
    <property type="molecule type" value="Genomic_DNA"/>
</dbReference>
<comment type="subcellular location">
    <subcellularLocation>
        <location evidence="5">Cytoplasm</location>
    </subcellularLocation>
</comment>
<protein>
    <recommendedName>
        <fullName evidence="5">Eukaryotic translation initiation factor 3 subunit D</fullName>
        <shortName evidence="5">eIF3d</shortName>
    </recommendedName>
</protein>
<feature type="region of interest" description="Disordered" evidence="6">
    <location>
        <begin position="124"/>
        <end position="190"/>
    </location>
</feature>
<dbReference type="GO" id="GO:0002191">
    <property type="term" value="P:cap-dependent translational initiation"/>
    <property type="evidence" value="ECO:0007669"/>
    <property type="project" value="UniProtKB-UniRule"/>
</dbReference>
<evidence type="ECO:0000256" key="4">
    <source>
        <dbReference type="ARBA" id="ARBA00022917"/>
    </source>
</evidence>
<accession>A0AAJ6CLA5</accession>
<dbReference type="HAMAP" id="MF_03003">
    <property type="entry name" value="eIF3d"/>
    <property type="match status" value="1"/>
</dbReference>
<dbReference type="AlphaFoldDB" id="A0AAJ6CLA5"/>
<proteinExistence type="inferred from homology"/>
<name>A0AAJ6CLA5_9BASI</name>
<dbReference type="GO" id="GO:0005852">
    <property type="term" value="C:eukaryotic translation initiation factor 3 complex"/>
    <property type="evidence" value="ECO:0007669"/>
    <property type="project" value="UniProtKB-UniRule"/>
</dbReference>
<feature type="compositionally biased region" description="Acidic residues" evidence="6">
    <location>
        <begin position="583"/>
        <end position="603"/>
    </location>
</feature>
<evidence type="ECO:0000256" key="3">
    <source>
        <dbReference type="ARBA" id="ARBA00022884"/>
    </source>
</evidence>
<keyword evidence="4 5" id="KW-0648">Protein biosynthesis</keyword>
<keyword evidence="8" id="KW-1185">Reference proteome</keyword>
<comment type="subunit">
    <text evidence="5">Component of the eukaryotic translation initiation factor 3 (eIF-3) complex.</text>
</comment>
<sequence length="603" mass="66591">MPRDIFLRTMTSFSLPVMAADSELWGPPAGPSAASVLPKEFQQIPYTPFSKSDRIGRIADWNSFGTNAEDRSGASANPGRTARSARSAAAPSYPAGAPVNTFAYFHGEDESSFSVVDHARSAAPRRSAVGAAARGGRGAATGGRTAGFGRGQSAAGGRGVRGSAGRAGAADSRNRRPGWRDWERSQRKTREASITVGPDWEQLGELDFVRMVKLRMEVEAPEDVASYGTLYQYDRSYDRVSVRFEKPLQPRDRVHYNPTTSEDPVFHELATQSSKPQVFITDSILALLMCAPRSVYPWDVVVTKTDDGQLFFDKRANSAIDFLTVNENATEPPMELNDPANGPAPETNTRARINTPSTLSLEATFVNENFGFQVCDESKTYSFEHANPFHSSDGEEGKLASCGYRYRHFNLSTDENDPVDMVVRTELNAYVAGASDKKPPSQLITIRTLNEFDSRAPGAGGAPDWRARLDQSRGAVVATEMKNNSFKLARFAVQSILAGADNMKLGFISRMNPLDPYRHTILGTAWFKPRELAAQMAYNLSNGWGIVRTIIDVVRAQPAGRFVLAKDPNKQVVRFFKVPWDFDQQDEEEEPEEEEEEEVQEEE</sequence>
<evidence type="ECO:0000313" key="8">
    <source>
        <dbReference type="Proteomes" id="UP001217582"/>
    </source>
</evidence>
<keyword evidence="2 5" id="KW-0396">Initiation factor</keyword>
<keyword evidence="1 5" id="KW-0963">Cytoplasm</keyword>
<gene>
    <name evidence="7" type="ORF">MARU1_000274</name>
</gene>
<organism evidence="7 8">
    <name type="scientific">Malassezia arunalokei</name>
    <dbReference type="NCBI Taxonomy" id="1514897"/>
    <lineage>
        <taxon>Eukaryota</taxon>
        <taxon>Fungi</taxon>
        <taxon>Dikarya</taxon>
        <taxon>Basidiomycota</taxon>
        <taxon>Ustilaginomycotina</taxon>
        <taxon>Malasseziomycetes</taxon>
        <taxon>Malasseziales</taxon>
        <taxon>Malasseziaceae</taxon>
        <taxon>Malassezia</taxon>
    </lineage>
</organism>
<dbReference type="PIRSF" id="PIRSF016281">
    <property type="entry name" value="EIF-3_zeta"/>
    <property type="match status" value="1"/>
</dbReference>
<evidence type="ECO:0000313" key="7">
    <source>
        <dbReference type="EMBL" id="WFD14273.1"/>
    </source>
</evidence>
<feature type="region of interest" description="Disordered" evidence="6">
    <location>
        <begin position="581"/>
        <end position="603"/>
    </location>
</feature>
<comment type="function">
    <text evidence="5">mRNA cap-binding component of the eukaryotic translation initiation factor 3 (eIF-3) complex, which is involved in protein synthesis of a specialized repertoire of mRNAs and, together with other initiation factors, stimulates binding of mRNA and methionyl-tRNAi to the 40S ribosome. The eIF-3 complex specifically targets and initiates translation of a subset of mRNAs involved in cell proliferation. In the eIF-3 complex, eif3d specifically recognizes and binds the 7-methylguanosine cap of a subset of mRNAs.</text>
</comment>
<comment type="domain">
    <text evidence="5">The RNA gate region regulates mRNA cap recognition to prevent promiscuous mRNA-binding before assembly of eif3d into the full eukaryotic translation initiation factor 3 (eIF-3) complex.</text>
</comment>
<dbReference type="GO" id="GO:0003743">
    <property type="term" value="F:translation initiation factor activity"/>
    <property type="evidence" value="ECO:0007669"/>
    <property type="project" value="UniProtKB-UniRule"/>
</dbReference>
<evidence type="ECO:0000256" key="1">
    <source>
        <dbReference type="ARBA" id="ARBA00022490"/>
    </source>
</evidence>
<dbReference type="PANTHER" id="PTHR12399">
    <property type="entry name" value="EUKARYOTIC TRANSLATION INITIATION FACTOR 3 SUBUNIT 7"/>
    <property type="match status" value="1"/>
</dbReference>